<sequence>MAMFCDAITDGAVAGGLPREQAEAMTSQALASTAALLAADGGEKRPSEVRENVGANPGITIGGPLKLEEDGVRDSISEAVRDAIVQTSTQTGTSVASFLLTAKKMRRNQQPSHEYLGKASSWGPVISDTTFPNMSKIVTVIGATGIQGGSVIRALLDNPKYSLRAVTRNTKSDAAKALAARGVEVVEADINNVESLRAAFAGSHAIFAATNFFEALPTLGIEKSMEIETRLGSNLADAAAATESLAHYVWSTLPNSRKNTGGKLVVPYYESKNRVDDYIKAKHPQLLRRTTFVWLGWYAGNMNYPWYLPSELHTADGTKSYIQLLGVPPSAKLPLLGDERVNPGLFVRAVLDRPDLTLPAKAVSGIVEQLTFAEVGQAYGAAHGIRVRCVQIPKADYTELWPAWGELMDVSHSYIDFMGGKGFSSVDEDVLSKEDLGVQGLVGTADAFAANKPSA</sequence>
<protein>
    <recommendedName>
        <fullName evidence="7">NmrA-like domain-containing protein</fullName>
    </recommendedName>
</protein>
<dbReference type="SUPFAM" id="SSF48179">
    <property type="entry name" value="6-phosphogluconate dehydrogenase C-terminal domain-like"/>
    <property type="match status" value="1"/>
</dbReference>
<evidence type="ECO:0000313" key="6">
    <source>
        <dbReference type="Proteomes" id="UP001430848"/>
    </source>
</evidence>
<comment type="caution">
    <text evidence="5">The sequence shown here is derived from an EMBL/GenBank/DDBJ whole genome shotgun (WGS) entry which is preliminary data.</text>
</comment>
<feature type="domain" description="Pyrroline-5-carboxylate reductase dimerisation" evidence="4">
    <location>
        <begin position="1"/>
        <end position="86"/>
    </location>
</feature>
<dbReference type="Gene3D" id="3.90.25.10">
    <property type="entry name" value="UDP-galactose 4-epimerase, domain 1"/>
    <property type="match status" value="1"/>
</dbReference>
<dbReference type="InterPro" id="IPR051164">
    <property type="entry name" value="NmrA-like_oxidored"/>
</dbReference>
<dbReference type="InterPro" id="IPR008927">
    <property type="entry name" value="6-PGluconate_DH-like_C_sf"/>
</dbReference>
<dbReference type="Gene3D" id="1.10.3730.10">
    <property type="entry name" value="ProC C-terminal domain-like"/>
    <property type="match status" value="1"/>
</dbReference>
<evidence type="ECO:0000313" key="5">
    <source>
        <dbReference type="EMBL" id="KAK7742674.1"/>
    </source>
</evidence>
<dbReference type="EMBL" id="JAKNSF020000001">
    <property type="protein sequence ID" value="KAK7742674.1"/>
    <property type="molecule type" value="Genomic_DNA"/>
</dbReference>
<evidence type="ECO:0000259" key="4">
    <source>
        <dbReference type="Pfam" id="PF14748"/>
    </source>
</evidence>
<evidence type="ECO:0008006" key="7">
    <source>
        <dbReference type="Google" id="ProtNLM"/>
    </source>
</evidence>
<dbReference type="CDD" id="cd05251">
    <property type="entry name" value="NmrA_like_SDR_a"/>
    <property type="match status" value="1"/>
</dbReference>
<dbReference type="Pfam" id="PF14748">
    <property type="entry name" value="P5CR_dimer"/>
    <property type="match status" value="1"/>
</dbReference>
<dbReference type="SUPFAM" id="SSF51735">
    <property type="entry name" value="NAD(P)-binding Rossmann-fold domains"/>
    <property type="match status" value="1"/>
</dbReference>
<dbReference type="InterPro" id="IPR036291">
    <property type="entry name" value="NAD(P)-bd_dom_sf"/>
</dbReference>
<dbReference type="Pfam" id="PF05368">
    <property type="entry name" value="NmrA"/>
    <property type="match status" value="1"/>
</dbReference>
<dbReference type="Proteomes" id="UP001430848">
    <property type="component" value="Unassembled WGS sequence"/>
</dbReference>
<evidence type="ECO:0000259" key="3">
    <source>
        <dbReference type="Pfam" id="PF05368"/>
    </source>
</evidence>
<name>A0ABR1PQ78_DIAER</name>
<dbReference type="Gene3D" id="3.40.50.720">
    <property type="entry name" value="NAD(P)-binding Rossmann-like Domain"/>
    <property type="match status" value="1"/>
</dbReference>
<keyword evidence="2" id="KW-0521">NADP</keyword>
<accession>A0ABR1PQ78</accession>
<dbReference type="PANTHER" id="PTHR42748">
    <property type="entry name" value="NITROGEN METABOLITE REPRESSION PROTEIN NMRA FAMILY MEMBER"/>
    <property type="match status" value="1"/>
</dbReference>
<evidence type="ECO:0000256" key="2">
    <source>
        <dbReference type="ARBA" id="ARBA00022857"/>
    </source>
</evidence>
<organism evidence="5 6">
    <name type="scientific">Diaporthe eres</name>
    <name type="common">Phomopsis oblonga</name>
    <dbReference type="NCBI Taxonomy" id="83184"/>
    <lineage>
        <taxon>Eukaryota</taxon>
        <taxon>Fungi</taxon>
        <taxon>Dikarya</taxon>
        <taxon>Ascomycota</taxon>
        <taxon>Pezizomycotina</taxon>
        <taxon>Sordariomycetes</taxon>
        <taxon>Sordariomycetidae</taxon>
        <taxon>Diaporthales</taxon>
        <taxon>Diaporthaceae</taxon>
        <taxon>Diaporthe</taxon>
        <taxon>Diaporthe eres species complex</taxon>
    </lineage>
</organism>
<reference evidence="5 6" key="1">
    <citation type="submission" date="2024-02" db="EMBL/GenBank/DDBJ databases">
        <title>De novo assembly and annotation of 12 fungi associated with fruit tree decline syndrome in Ontario, Canada.</title>
        <authorList>
            <person name="Sulman M."/>
            <person name="Ellouze W."/>
            <person name="Ilyukhin E."/>
        </authorList>
    </citation>
    <scope>NUCLEOTIDE SEQUENCE [LARGE SCALE GENOMIC DNA]</scope>
    <source>
        <strain evidence="5 6">M169</strain>
    </source>
</reference>
<dbReference type="InterPro" id="IPR029036">
    <property type="entry name" value="P5CR_dimer"/>
</dbReference>
<dbReference type="PANTHER" id="PTHR42748:SF28">
    <property type="entry name" value="NMRA-LIKE DOMAIN-CONTAINING PROTEIN"/>
    <property type="match status" value="1"/>
</dbReference>
<dbReference type="InterPro" id="IPR008030">
    <property type="entry name" value="NmrA-like"/>
</dbReference>
<proteinExistence type="inferred from homology"/>
<gene>
    <name evidence="5" type="ORF">SLS63_000239</name>
</gene>
<keyword evidence="6" id="KW-1185">Reference proteome</keyword>
<evidence type="ECO:0000256" key="1">
    <source>
        <dbReference type="ARBA" id="ARBA00006328"/>
    </source>
</evidence>
<feature type="domain" description="NmrA-like" evidence="3">
    <location>
        <begin position="135"/>
        <end position="402"/>
    </location>
</feature>
<comment type="similarity">
    <text evidence="1">Belongs to the NmrA-type oxidoreductase family.</text>
</comment>